<evidence type="ECO:0000256" key="6">
    <source>
        <dbReference type="ARBA" id="ARBA00023163"/>
    </source>
</evidence>
<organism evidence="10 11">
    <name type="scientific">Riccia sorocarpa</name>
    <dbReference type="NCBI Taxonomy" id="122646"/>
    <lineage>
        <taxon>Eukaryota</taxon>
        <taxon>Viridiplantae</taxon>
        <taxon>Streptophyta</taxon>
        <taxon>Embryophyta</taxon>
        <taxon>Marchantiophyta</taxon>
        <taxon>Marchantiopsida</taxon>
        <taxon>Marchantiidae</taxon>
        <taxon>Marchantiales</taxon>
        <taxon>Ricciaceae</taxon>
        <taxon>Riccia</taxon>
    </lineage>
</organism>
<keyword evidence="11" id="KW-1185">Reference proteome</keyword>
<evidence type="ECO:0000256" key="3">
    <source>
        <dbReference type="ARBA" id="ARBA00022771"/>
    </source>
</evidence>
<dbReference type="InterPro" id="IPR031140">
    <property type="entry name" value="IDD1-16"/>
</dbReference>
<protein>
    <recommendedName>
        <fullName evidence="9">C2H2-type domain-containing protein</fullName>
    </recommendedName>
</protein>
<keyword evidence="1" id="KW-0479">Metal-binding</keyword>
<keyword evidence="2" id="KW-0677">Repeat</keyword>
<evidence type="ECO:0000313" key="10">
    <source>
        <dbReference type="EMBL" id="KAL3698520.1"/>
    </source>
</evidence>
<dbReference type="EMBL" id="JBJQOH010000002">
    <property type="protein sequence ID" value="KAL3698520.1"/>
    <property type="molecule type" value="Genomic_DNA"/>
</dbReference>
<evidence type="ECO:0000256" key="7">
    <source>
        <dbReference type="PROSITE-ProRule" id="PRU00042"/>
    </source>
</evidence>
<sequence>MTNEAERVNDNSGPLVTIPAAVNDSKVESAPASGNEASSVIRVKEEGYPSPLDERAPAPAVETTEALPLVAVQPAPEPPPAEINLANAGPITTQNNEKQQGVKRKRNLPGTPDPDAEVVALSPTTLMATHKFTCEVCGRGFQREQNLQLHKRGHNLPGSLKPRANKDKEVRKKVYVCPEPTCVHHDPARALGDLTGIKKHFCRKHGEKKWKCEKCCKKYAVLSDWKAHSKTCGTRDYKCECGSIFYRRDSFVTHKAFCDELAEESARLAAGASEPPAPVLLLESVKEPLESVTGPEESVTGLVGSITEPLESVSEQVEIEPPEEKGEPVSYRQLLGDIDDNDQTATVI</sequence>
<dbReference type="PANTHER" id="PTHR10593">
    <property type="entry name" value="SERINE/THREONINE-PROTEIN KINASE RIO"/>
    <property type="match status" value="1"/>
</dbReference>
<reference evidence="10 11" key="1">
    <citation type="submission" date="2024-09" db="EMBL/GenBank/DDBJ databases">
        <title>Chromosome-scale assembly of Riccia sorocarpa.</title>
        <authorList>
            <person name="Paukszto L."/>
        </authorList>
    </citation>
    <scope>NUCLEOTIDE SEQUENCE [LARGE SCALE GENOMIC DNA]</scope>
    <source>
        <strain evidence="10">LP-2024</strain>
        <tissue evidence="10">Aerial parts of the thallus</tissue>
    </source>
</reference>
<evidence type="ECO:0000256" key="5">
    <source>
        <dbReference type="ARBA" id="ARBA00023015"/>
    </source>
</evidence>
<comment type="caution">
    <text evidence="10">The sequence shown here is derived from an EMBL/GenBank/DDBJ whole genome shotgun (WGS) entry which is preliminary data.</text>
</comment>
<dbReference type="PROSITE" id="PS50157">
    <property type="entry name" value="ZINC_FINGER_C2H2_2"/>
    <property type="match status" value="1"/>
</dbReference>
<dbReference type="Proteomes" id="UP001633002">
    <property type="component" value="Unassembled WGS sequence"/>
</dbReference>
<dbReference type="SMART" id="SM00355">
    <property type="entry name" value="ZnF_C2H2"/>
    <property type="match status" value="2"/>
</dbReference>
<dbReference type="InterPro" id="IPR013087">
    <property type="entry name" value="Znf_C2H2_type"/>
</dbReference>
<dbReference type="PANTHER" id="PTHR10593:SF211">
    <property type="entry name" value="C2H2-TYPE DOMAIN-CONTAINING PROTEIN"/>
    <property type="match status" value="1"/>
</dbReference>
<dbReference type="GO" id="GO:0008270">
    <property type="term" value="F:zinc ion binding"/>
    <property type="evidence" value="ECO:0007669"/>
    <property type="project" value="UniProtKB-KW"/>
</dbReference>
<evidence type="ECO:0000313" key="11">
    <source>
        <dbReference type="Proteomes" id="UP001633002"/>
    </source>
</evidence>
<dbReference type="PROSITE" id="PS00028">
    <property type="entry name" value="ZINC_FINGER_C2H2_1"/>
    <property type="match status" value="1"/>
</dbReference>
<dbReference type="Pfam" id="PF22992">
    <property type="entry name" value="C2CH-4th_BIRD-IDD"/>
    <property type="match status" value="1"/>
</dbReference>
<feature type="domain" description="C2H2-type" evidence="9">
    <location>
        <begin position="132"/>
        <end position="154"/>
    </location>
</feature>
<dbReference type="SUPFAM" id="SSF57667">
    <property type="entry name" value="beta-beta-alpha zinc fingers"/>
    <property type="match status" value="1"/>
</dbReference>
<feature type="compositionally biased region" description="Basic and acidic residues" evidence="8">
    <location>
        <begin position="42"/>
        <end position="56"/>
    </location>
</feature>
<accession>A0ABD3I491</accession>
<keyword evidence="6" id="KW-0804">Transcription</keyword>
<dbReference type="Gene3D" id="3.30.160.60">
    <property type="entry name" value="Classic Zinc Finger"/>
    <property type="match status" value="1"/>
</dbReference>
<dbReference type="GO" id="GO:0006355">
    <property type="term" value="P:regulation of DNA-templated transcription"/>
    <property type="evidence" value="ECO:0007669"/>
    <property type="project" value="UniProtKB-ARBA"/>
</dbReference>
<dbReference type="InterPro" id="IPR055186">
    <property type="entry name" value="C2H2-2nd_BIRD-IDD"/>
</dbReference>
<dbReference type="InterPro" id="IPR055185">
    <property type="entry name" value="C2CH-4th_BIRD-IDD"/>
</dbReference>
<dbReference type="Pfam" id="PF22995">
    <property type="entry name" value="C2CH-3rd_BIRD-IDD"/>
    <property type="match status" value="1"/>
</dbReference>
<name>A0ABD3I491_9MARC</name>
<proteinExistence type="predicted"/>
<dbReference type="InterPro" id="IPR036236">
    <property type="entry name" value="Znf_C2H2_sf"/>
</dbReference>
<dbReference type="AlphaFoldDB" id="A0ABD3I491"/>
<evidence type="ECO:0000256" key="4">
    <source>
        <dbReference type="ARBA" id="ARBA00022833"/>
    </source>
</evidence>
<feature type="region of interest" description="Disordered" evidence="8">
    <location>
        <begin position="73"/>
        <end position="117"/>
    </location>
</feature>
<feature type="region of interest" description="Disordered" evidence="8">
    <location>
        <begin position="311"/>
        <end position="348"/>
    </location>
</feature>
<evidence type="ECO:0000256" key="1">
    <source>
        <dbReference type="ARBA" id="ARBA00022723"/>
    </source>
</evidence>
<gene>
    <name evidence="10" type="ORF">R1sor_012596</name>
</gene>
<feature type="compositionally biased region" description="Polar residues" evidence="8">
    <location>
        <begin position="90"/>
        <end position="99"/>
    </location>
</feature>
<evidence type="ECO:0000259" key="9">
    <source>
        <dbReference type="PROSITE" id="PS50157"/>
    </source>
</evidence>
<evidence type="ECO:0000256" key="2">
    <source>
        <dbReference type="ARBA" id="ARBA00022737"/>
    </source>
</evidence>
<dbReference type="Pfam" id="PF22996">
    <property type="entry name" value="C2H2-2nd_BIRD-IDD"/>
    <property type="match status" value="1"/>
</dbReference>
<dbReference type="FunFam" id="3.30.160.60:FF:000131">
    <property type="entry name" value="protein indeterminate-domain 5, chloroplastic-like"/>
    <property type="match status" value="1"/>
</dbReference>
<feature type="region of interest" description="Disordered" evidence="8">
    <location>
        <begin position="1"/>
        <end position="56"/>
    </location>
</feature>
<dbReference type="InterPro" id="IPR055187">
    <property type="entry name" value="C2CH-3rd_BIRD-IDD"/>
</dbReference>
<evidence type="ECO:0000256" key="8">
    <source>
        <dbReference type="SAM" id="MobiDB-lite"/>
    </source>
</evidence>
<keyword evidence="5" id="KW-0805">Transcription regulation</keyword>
<keyword evidence="4" id="KW-0862">Zinc</keyword>
<keyword evidence="3 7" id="KW-0863">Zinc-finger</keyword>